<dbReference type="Pfam" id="PF00589">
    <property type="entry name" value="Phage_integrase"/>
    <property type="match status" value="1"/>
</dbReference>
<dbReference type="InterPro" id="IPR050090">
    <property type="entry name" value="Tyrosine_recombinase_XerCD"/>
</dbReference>
<dbReference type="Gene3D" id="1.10.443.10">
    <property type="entry name" value="Intergrase catalytic core"/>
    <property type="match status" value="1"/>
</dbReference>
<dbReference type="PROSITE" id="PS51898">
    <property type="entry name" value="TYR_RECOMBINASE"/>
    <property type="match status" value="1"/>
</dbReference>
<sequence>MERARNALGLPATATPHAMRHSFATHLLNAGGDLRAIQELLGHASLSTTQAYTAVDSARLMEVYARSHPRA</sequence>
<dbReference type="GO" id="GO:0003677">
    <property type="term" value="F:DNA binding"/>
    <property type="evidence" value="ECO:0007669"/>
    <property type="project" value="InterPro"/>
</dbReference>
<dbReference type="InterPro" id="IPR013762">
    <property type="entry name" value="Integrase-like_cat_sf"/>
</dbReference>
<dbReference type="InterPro" id="IPR002104">
    <property type="entry name" value="Integrase_catalytic"/>
</dbReference>
<name>A0A4U0Z1P0_9RHOB</name>
<reference evidence="4 5" key="1">
    <citation type="submission" date="2019-04" db="EMBL/GenBank/DDBJ databases">
        <title>Crypto-aerobic microbial life in anoxic (sulfidic) marine sediments.</title>
        <authorList>
            <person name="Bhattacharya S."/>
            <person name="Roy C."/>
            <person name="Mondal N."/>
            <person name="Sarkar J."/>
            <person name="Mandal S."/>
            <person name="Rameez M.J."/>
            <person name="Ghosh W."/>
        </authorList>
    </citation>
    <scope>NUCLEOTIDE SEQUENCE [LARGE SCALE GENOMIC DNA]</scope>
    <source>
        <strain evidence="4 5">SBBC</strain>
    </source>
</reference>
<evidence type="ECO:0000256" key="2">
    <source>
        <dbReference type="ARBA" id="ARBA00023172"/>
    </source>
</evidence>
<keyword evidence="1" id="KW-0229">DNA integration</keyword>
<accession>A0A4U0Z1P0</accession>
<dbReference type="AlphaFoldDB" id="A0A4U0Z1P0"/>
<dbReference type="PANTHER" id="PTHR30349">
    <property type="entry name" value="PHAGE INTEGRASE-RELATED"/>
    <property type="match status" value="1"/>
</dbReference>
<evidence type="ECO:0000259" key="3">
    <source>
        <dbReference type="PROSITE" id="PS51898"/>
    </source>
</evidence>
<proteinExistence type="predicted"/>
<protein>
    <recommendedName>
        <fullName evidence="3">Tyr recombinase domain-containing protein</fullName>
    </recommendedName>
</protein>
<evidence type="ECO:0000313" key="5">
    <source>
        <dbReference type="Proteomes" id="UP000306340"/>
    </source>
</evidence>
<dbReference type="PANTHER" id="PTHR30349:SF90">
    <property type="entry name" value="TYROSINE RECOMBINASE XERD"/>
    <property type="match status" value="1"/>
</dbReference>
<dbReference type="GO" id="GO:0015074">
    <property type="term" value="P:DNA integration"/>
    <property type="evidence" value="ECO:0007669"/>
    <property type="project" value="UniProtKB-KW"/>
</dbReference>
<comment type="caution">
    <text evidence="4">The sequence shown here is derived from an EMBL/GenBank/DDBJ whole genome shotgun (WGS) entry which is preliminary data.</text>
</comment>
<dbReference type="InterPro" id="IPR011010">
    <property type="entry name" value="DNA_brk_join_enz"/>
</dbReference>
<dbReference type="SUPFAM" id="SSF56349">
    <property type="entry name" value="DNA breaking-rejoining enzymes"/>
    <property type="match status" value="1"/>
</dbReference>
<feature type="domain" description="Tyr recombinase" evidence="3">
    <location>
        <begin position="1"/>
        <end position="65"/>
    </location>
</feature>
<dbReference type="Proteomes" id="UP000306340">
    <property type="component" value="Unassembled WGS sequence"/>
</dbReference>
<dbReference type="EMBL" id="SWAU01000101">
    <property type="protein sequence ID" value="TKA96374.1"/>
    <property type="molecule type" value="Genomic_DNA"/>
</dbReference>
<evidence type="ECO:0000313" key="4">
    <source>
        <dbReference type="EMBL" id="TKA96374.1"/>
    </source>
</evidence>
<gene>
    <name evidence="4" type="ORF">FAZ78_11810</name>
</gene>
<keyword evidence="2" id="KW-0233">DNA recombination</keyword>
<organism evidence="4 5">
    <name type="scientific">Cereibacter changlensis</name>
    <dbReference type="NCBI Taxonomy" id="402884"/>
    <lineage>
        <taxon>Bacteria</taxon>
        <taxon>Pseudomonadati</taxon>
        <taxon>Pseudomonadota</taxon>
        <taxon>Alphaproteobacteria</taxon>
        <taxon>Rhodobacterales</taxon>
        <taxon>Paracoccaceae</taxon>
        <taxon>Cereibacter</taxon>
    </lineage>
</organism>
<dbReference type="GO" id="GO:0006310">
    <property type="term" value="P:DNA recombination"/>
    <property type="evidence" value="ECO:0007669"/>
    <property type="project" value="UniProtKB-KW"/>
</dbReference>
<evidence type="ECO:0000256" key="1">
    <source>
        <dbReference type="ARBA" id="ARBA00022908"/>
    </source>
</evidence>